<proteinExistence type="predicted"/>
<accession>A0A9W7A0Q3</accession>
<name>A0A9W7A0Q3_9STRA</name>
<dbReference type="EMBL" id="BRXZ01005205">
    <property type="protein sequence ID" value="GMH61921.1"/>
    <property type="molecule type" value="Genomic_DNA"/>
</dbReference>
<comment type="caution">
    <text evidence="2">The sequence shown here is derived from an EMBL/GenBank/DDBJ whole genome shotgun (WGS) entry which is preliminary data.</text>
</comment>
<dbReference type="AlphaFoldDB" id="A0A9W7A0Q3"/>
<feature type="region of interest" description="Disordered" evidence="1">
    <location>
        <begin position="67"/>
        <end position="87"/>
    </location>
</feature>
<organism evidence="2 3">
    <name type="scientific">Triparma retinervis</name>
    <dbReference type="NCBI Taxonomy" id="2557542"/>
    <lineage>
        <taxon>Eukaryota</taxon>
        <taxon>Sar</taxon>
        <taxon>Stramenopiles</taxon>
        <taxon>Ochrophyta</taxon>
        <taxon>Bolidophyceae</taxon>
        <taxon>Parmales</taxon>
        <taxon>Triparmaceae</taxon>
        <taxon>Triparma</taxon>
    </lineage>
</organism>
<feature type="region of interest" description="Disordered" evidence="1">
    <location>
        <begin position="1"/>
        <end position="46"/>
    </location>
</feature>
<gene>
    <name evidence="2" type="ORF">TrRE_jg7082</name>
</gene>
<evidence type="ECO:0000256" key="1">
    <source>
        <dbReference type="SAM" id="MobiDB-lite"/>
    </source>
</evidence>
<sequence length="419" mass="47026">MDRFREDVRADAEDRATAEALYDRSKRAQDAERAGKEREDRVKAKEGRKWVVEMGGEGAVWNSKPIQEVEREENKARRTKHQDAKFRANKEDTRWRFPEFEDVGYSTTGEAEAKWLDIPKDNLPLCMKMVPYAFINQTKLSVCRKGVKKTGLRWQGANGDLMRPLKNAMQVKTDREKEGKKMTTEEASNLEQLLKAFSAMHLLIYRMELSKSKIEALSGGRGGGELWGGGRDSVKARLELWEKRDYKTLVRRFIQASLQAFVLDGEKNTKGGGGMSNGKNLEESFMMSRARELMEGGQTSRAVNLLKGGKGFSVREPEVAKVVVEKTGGERRKSLTRPKRDEDLGRLTVNVEKTYGAILPHSGCGPDGLPGELLRAIVRPCPNWEVQGRRTSGHEVAGPTVDATEDVGEGCCEAICPYR</sequence>
<keyword evidence="3" id="KW-1185">Reference proteome</keyword>
<protein>
    <submittedName>
        <fullName evidence="2">Uncharacterized protein</fullName>
    </submittedName>
</protein>
<dbReference type="Proteomes" id="UP001165082">
    <property type="component" value="Unassembled WGS sequence"/>
</dbReference>
<evidence type="ECO:0000313" key="2">
    <source>
        <dbReference type="EMBL" id="GMH61921.1"/>
    </source>
</evidence>
<reference evidence="2" key="1">
    <citation type="submission" date="2022-07" db="EMBL/GenBank/DDBJ databases">
        <title>Genome analysis of Parmales, a sister group of diatoms, reveals the evolutionary specialization of diatoms from phago-mixotrophs to photoautotrophs.</title>
        <authorList>
            <person name="Ban H."/>
            <person name="Sato S."/>
            <person name="Yoshikawa S."/>
            <person name="Kazumasa Y."/>
            <person name="Nakamura Y."/>
            <person name="Ichinomiya M."/>
            <person name="Saitoh K."/>
            <person name="Sato N."/>
            <person name="Blanc-Mathieu R."/>
            <person name="Endo H."/>
            <person name="Kuwata A."/>
            <person name="Ogata H."/>
        </authorList>
    </citation>
    <scope>NUCLEOTIDE SEQUENCE</scope>
</reference>
<evidence type="ECO:0000313" key="3">
    <source>
        <dbReference type="Proteomes" id="UP001165082"/>
    </source>
</evidence>